<dbReference type="InterPro" id="IPR011032">
    <property type="entry name" value="GroES-like_sf"/>
</dbReference>
<dbReference type="InterPro" id="IPR020843">
    <property type="entry name" value="ER"/>
</dbReference>
<evidence type="ECO:0000259" key="11">
    <source>
        <dbReference type="SMART" id="SM00829"/>
    </source>
</evidence>
<keyword evidence="7" id="KW-0443">Lipid metabolism</keyword>
<organism evidence="12 13">
    <name type="scientific">Alkalicoccobacillus murimartini</name>
    <dbReference type="NCBI Taxonomy" id="171685"/>
    <lineage>
        <taxon>Bacteria</taxon>
        <taxon>Bacillati</taxon>
        <taxon>Bacillota</taxon>
        <taxon>Bacilli</taxon>
        <taxon>Bacillales</taxon>
        <taxon>Bacillaceae</taxon>
        <taxon>Alkalicoccobacillus</taxon>
    </lineage>
</organism>
<dbReference type="Gene3D" id="3.90.180.10">
    <property type="entry name" value="Medium-chain alcohol dehydrogenases, catalytic domain"/>
    <property type="match status" value="1"/>
</dbReference>
<evidence type="ECO:0000256" key="9">
    <source>
        <dbReference type="ARBA" id="ARBA00038963"/>
    </source>
</evidence>
<evidence type="ECO:0000256" key="3">
    <source>
        <dbReference type="ARBA" id="ARBA00022832"/>
    </source>
</evidence>
<dbReference type="PANTHER" id="PTHR43981">
    <property type="entry name" value="ENOYL-[ACYL-CARRIER-PROTEIN] REDUCTASE, MITOCHONDRIAL"/>
    <property type="match status" value="1"/>
</dbReference>
<dbReference type="InterPro" id="IPR051034">
    <property type="entry name" value="Mito_Enoyl-ACP_Reductase"/>
</dbReference>
<dbReference type="SMART" id="SM00829">
    <property type="entry name" value="PKS_ER"/>
    <property type="match status" value="1"/>
</dbReference>
<evidence type="ECO:0000313" key="13">
    <source>
        <dbReference type="Proteomes" id="UP001225034"/>
    </source>
</evidence>
<evidence type="ECO:0000256" key="6">
    <source>
        <dbReference type="ARBA" id="ARBA00023002"/>
    </source>
</evidence>
<evidence type="ECO:0000256" key="7">
    <source>
        <dbReference type="ARBA" id="ARBA00023098"/>
    </source>
</evidence>
<dbReference type="Proteomes" id="UP001225034">
    <property type="component" value="Unassembled WGS sequence"/>
</dbReference>
<comment type="caution">
    <text evidence="12">The sequence shown here is derived from an EMBL/GenBank/DDBJ whole genome shotgun (WGS) entry which is preliminary data.</text>
</comment>
<keyword evidence="13" id="KW-1185">Reference proteome</keyword>
<evidence type="ECO:0000313" key="12">
    <source>
        <dbReference type="EMBL" id="MDQ0207475.1"/>
    </source>
</evidence>
<reference evidence="12 13" key="1">
    <citation type="submission" date="2023-07" db="EMBL/GenBank/DDBJ databases">
        <title>Genomic Encyclopedia of Type Strains, Phase IV (KMG-IV): sequencing the most valuable type-strain genomes for metagenomic binning, comparative biology and taxonomic classification.</title>
        <authorList>
            <person name="Goeker M."/>
        </authorList>
    </citation>
    <scope>NUCLEOTIDE SEQUENCE [LARGE SCALE GENOMIC DNA]</scope>
    <source>
        <strain evidence="12 13">DSM 19154</strain>
    </source>
</reference>
<keyword evidence="6" id="KW-0560">Oxidoreductase</keyword>
<dbReference type="SUPFAM" id="SSF50129">
    <property type="entry name" value="GroES-like"/>
    <property type="match status" value="1"/>
</dbReference>
<dbReference type="Gene3D" id="3.40.50.720">
    <property type="entry name" value="NAD(P)-binding Rossmann-like Domain"/>
    <property type="match status" value="1"/>
</dbReference>
<dbReference type="CDD" id="cd05282">
    <property type="entry name" value="ETR_like"/>
    <property type="match status" value="1"/>
</dbReference>
<dbReference type="InterPro" id="IPR013154">
    <property type="entry name" value="ADH-like_N"/>
</dbReference>
<dbReference type="EC" id="1.3.1.104" evidence="9"/>
<keyword evidence="3" id="KW-0276">Fatty acid metabolism</keyword>
<keyword evidence="2" id="KW-0444">Lipid biosynthesis</keyword>
<evidence type="ECO:0000256" key="2">
    <source>
        <dbReference type="ARBA" id="ARBA00022516"/>
    </source>
</evidence>
<comment type="catalytic activity">
    <reaction evidence="10">
        <text>a 2,3-saturated acyl-[ACP] + NADP(+) = a (2E)-enoyl-[ACP] + NADPH + H(+)</text>
        <dbReference type="Rhea" id="RHEA:22564"/>
        <dbReference type="Rhea" id="RHEA-COMP:9925"/>
        <dbReference type="Rhea" id="RHEA-COMP:9926"/>
        <dbReference type="ChEBI" id="CHEBI:15378"/>
        <dbReference type="ChEBI" id="CHEBI:57783"/>
        <dbReference type="ChEBI" id="CHEBI:58349"/>
        <dbReference type="ChEBI" id="CHEBI:78784"/>
        <dbReference type="ChEBI" id="CHEBI:78785"/>
        <dbReference type="EC" id="1.3.1.104"/>
    </reaction>
</comment>
<dbReference type="SUPFAM" id="SSF51735">
    <property type="entry name" value="NAD(P)-binding Rossmann-fold domains"/>
    <property type="match status" value="1"/>
</dbReference>
<dbReference type="InterPro" id="IPR036291">
    <property type="entry name" value="NAD(P)-bd_dom_sf"/>
</dbReference>
<evidence type="ECO:0000256" key="8">
    <source>
        <dbReference type="ARBA" id="ARBA00023160"/>
    </source>
</evidence>
<proteinExistence type="inferred from homology"/>
<dbReference type="Pfam" id="PF08240">
    <property type="entry name" value="ADH_N"/>
    <property type="match status" value="1"/>
</dbReference>
<keyword evidence="4" id="KW-0521">NADP</keyword>
<keyword evidence="5" id="KW-0809">Transit peptide</keyword>
<sequence length="310" mass="34541">MQIMCEQFGEPKKVLTIRDQEQLVLEEHQLRVKMIYAPINPSDLIPIRGSYAQRISLPYIPGYEGVGKVVDVGCGVSETWIGKRVLPLRGEGTWQEYVTSPAEWAVEVPETMSDFIAAQAYINPLTAWIIATETLDLQPGETIAVNAANSVLGRLLIQLSQHLRFNVIAIVRRTTQVDELQQLGAYQVLLKDIDSVDAAIDMAGGSSGTELACCVKSGGTCLSVGLLSGKPMDVASVLARKHINLKMFHLRHWNAKTTTEQWHKAFLMIKKLLEQDIIQIKSPCAIYSYQDWKEAVVEAENRQGKVFLSF</sequence>
<evidence type="ECO:0000256" key="5">
    <source>
        <dbReference type="ARBA" id="ARBA00022946"/>
    </source>
</evidence>
<evidence type="ECO:0000256" key="4">
    <source>
        <dbReference type="ARBA" id="ARBA00022857"/>
    </source>
</evidence>
<accession>A0ABT9YHY6</accession>
<dbReference type="PANTHER" id="PTHR43981:SF2">
    <property type="entry name" value="ENOYL-[ACYL-CARRIER-PROTEIN] REDUCTASE, MITOCHONDRIAL"/>
    <property type="match status" value="1"/>
</dbReference>
<dbReference type="EMBL" id="JAUSUA010000003">
    <property type="protein sequence ID" value="MDQ0207475.1"/>
    <property type="molecule type" value="Genomic_DNA"/>
</dbReference>
<evidence type="ECO:0000256" key="1">
    <source>
        <dbReference type="ARBA" id="ARBA00010371"/>
    </source>
</evidence>
<keyword evidence="8" id="KW-0275">Fatty acid biosynthesis</keyword>
<name>A0ABT9YHY6_9BACI</name>
<gene>
    <name evidence="12" type="ORF">J2S05_002276</name>
</gene>
<evidence type="ECO:0000256" key="10">
    <source>
        <dbReference type="ARBA" id="ARBA00048843"/>
    </source>
</evidence>
<protein>
    <recommendedName>
        <fullName evidence="9">enoyl-[acyl-carrier-protein] reductase</fullName>
        <ecNumber evidence="9">1.3.1.104</ecNumber>
    </recommendedName>
</protein>
<comment type="similarity">
    <text evidence="1">Belongs to the zinc-containing alcohol dehydrogenase family. Quinone oxidoreductase subfamily.</text>
</comment>
<feature type="domain" description="Enoyl reductase (ER)" evidence="11">
    <location>
        <begin position="13"/>
        <end position="308"/>
    </location>
</feature>